<proteinExistence type="inferred from homology"/>
<reference evidence="4" key="1">
    <citation type="journal article" date="2019" name="Int. J. Syst. Evol. Microbiol.">
        <title>The Global Catalogue of Microorganisms (GCM) 10K type strain sequencing project: providing services to taxonomists for standard genome sequencing and annotation.</title>
        <authorList>
            <consortium name="The Broad Institute Genomics Platform"/>
            <consortium name="The Broad Institute Genome Sequencing Center for Infectious Disease"/>
            <person name="Wu L."/>
            <person name="Ma J."/>
        </authorList>
    </citation>
    <scope>NUCLEOTIDE SEQUENCE [LARGE SCALE GENOMIC DNA]</scope>
    <source>
        <strain evidence="4">CECT 7956</strain>
    </source>
</reference>
<dbReference type="Pfam" id="PF00582">
    <property type="entry name" value="Usp"/>
    <property type="match status" value="2"/>
</dbReference>
<dbReference type="PRINTS" id="PR01438">
    <property type="entry name" value="UNVRSLSTRESS"/>
</dbReference>
<sequence>MKTILFPTDFSENSLHAAQYAGMLARKFDAKLVILHVFTHIISLSSQSQLMAQNVILDDQLEKNAEKNLCDFSDKLIQICNLPKVQVEQKLAVGIVTDIIVRTAEEVKADMIVIGTKGVTNAIDKLLGSNAESVVKSAKRPVWVVPYTACLNVPLTFLYASDLEENETNATQTLLDFATPLGAECKVIHINEYFDKEVNEASKATIKNLKSEFSGKNITFKELNRKEVVEGIEAYVSTHKPDVLALAIYDKSFFSNLFLGSITTHFVEKANTPLLVFKKEKI</sequence>
<dbReference type="InterPro" id="IPR006015">
    <property type="entry name" value="Universal_stress_UspA"/>
</dbReference>
<evidence type="ECO:0000313" key="4">
    <source>
        <dbReference type="Proteomes" id="UP001595616"/>
    </source>
</evidence>
<evidence type="ECO:0000256" key="1">
    <source>
        <dbReference type="ARBA" id="ARBA00008791"/>
    </source>
</evidence>
<dbReference type="PANTHER" id="PTHR46268:SF22">
    <property type="entry name" value="SENSOR PROTEIN KDPD-RELATED"/>
    <property type="match status" value="1"/>
</dbReference>
<organism evidence="3 4">
    <name type="scientific">Lacihabitans lacunae</name>
    <dbReference type="NCBI Taxonomy" id="1028214"/>
    <lineage>
        <taxon>Bacteria</taxon>
        <taxon>Pseudomonadati</taxon>
        <taxon>Bacteroidota</taxon>
        <taxon>Cytophagia</taxon>
        <taxon>Cytophagales</taxon>
        <taxon>Leadbetterellaceae</taxon>
        <taxon>Lacihabitans</taxon>
    </lineage>
</organism>
<comment type="similarity">
    <text evidence="1">Belongs to the universal stress protein A family.</text>
</comment>
<dbReference type="EMBL" id="JBHRYQ010000001">
    <property type="protein sequence ID" value="MFC3813199.1"/>
    <property type="molecule type" value="Genomic_DNA"/>
</dbReference>
<dbReference type="CDD" id="cd00293">
    <property type="entry name" value="USP-like"/>
    <property type="match status" value="1"/>
</dbReference>
<gene>
    <name evidence="3" type="ORF">ACFOOI_21215</name>
</gene>
<dbReference type="Proteomes" id="UP001595616">
    <property type="component" value="Unassembled WGS sequence"/>
</dbReference>
<evidence type="ECO:0000313" key="3">
    <source>
        <dbReference type="EMBL" id="MFC3813199.1"/>
    </source>
</evidence>
<feature type="domain" description="UspA" evidence="2">
    <location>
        <begin position="1"/>
        <end position="146"/>
    </location>
</feature>
<dbReference type="RefSeq" id="WP_379840104.1">
    <property type="nucleotide sequence ID" value="NZ_JBHRYQ010000001.1"/>
</dbReference>
<accession>A0ABV7Z363</accession>
<dbReference type="PANTHER" id="PTHR46268">
    <property type="entry name" value="STRESS RESPONSE PROTEIN NHAX"/>
    <property type="match status" value="1"/>
</dbReference>
<comment type="caution">
    <text evidence="3">The sequence shown here is derived from an EMBL/GenBank/DDBJ whole genome shotgun (WGS) entry which is preliminary data.</text>
</comment>
<keyword evidence="4" id="KW-1185">Reference proteome</keyword>
<name>A0ABV7Z363_9BACT</name>
<dbReference type="SUPFAM" id="SSF52402">
    <property type="entry name" value="Adenine nucleotide alpha hydrolases-like"/>
    <property type="match status" value="2"/>
</dbReference>
<evidence type="ECO:0000259" key="2">
    <source>
        <dbReference type="Pfam" id="PF00582"/>
    </source>
</evidence>
<feature type="domain" description="UspA" evidence="2">
    <location>
        <begin position="158"/>
        <end position="278"/>
    </location>
</feature>
<protein>
    <submittedName>
        <fullName evidence="3">Universal stress protein</fullName>
    </submittedName>
</protein>
<dbReference type="Gene3D" id="3.40.50.12370">
    <property type="match status" value="1"/>
</dbReference>
<dbReference type="InterPro" id="IPR006016">
    <property type="entry name" value="UspA"/>
</dbReference>